<dbReference type="SUPFAM" id="SSF53474">
    <property type="entry name" value="alpha/beta-Hydrolases"/>
    <property type="match status" value="1"/>
</dbReference>
<feature type="transmembrane region" description="Helical" evidence="4">
    <location>
        <begin position="398"/>
        <end position="424"/>
    </location>
</feature>
<dbReference type="PANTHER" id="PTHR45856:SF24">
    <property type="entry name" value="FUNGAL LIPASE-LIKE DOMAIN-CONTAINING PROTEIN"/>
    <property type="match status" value="1"/>
</dbReference>
<dbReference type="Gene3D" id="3.40.50.1820">
    <property type="entry name" value="alpha/beta hydrolase"/>
    <property type="match status" value="1"/>
</dbReference>
<dbReference type="GO" id="GO:0006629">
    <property type="term" value="P:lipid metabolic process"/>
    <property type="evidence" value="ECO:0007669"/>
    <property type="project" value="InterPro"/>
</dbReference>
<dbReference type="EMBL" id="WVTA01000004">
    <property type="protein sequence ID" value="KAK3214211.1"/>
    <property type="molecule type" value="Genomic_DNA"/>
</dbReference>
<organism evidence="6 7">
    <name type="scientific">Pseudopithomyces chartarum</name>
    <dbReference type="NCBI Taxonomy" id="1892770"/>
    <lineage>
        <taxon>Eukaryota</taxon>
        <taxon>Fungi</taxon>
        <taxon>Dikarya</taxon>
        <taxon>Ascomycota</taxon>
        <taxon>Pezizomycotina</taxon>
        <taxon>Dothideomycetes</taxon>
        <taxon>Pleosporomycetidae</taxon>
        <taxon>Pleosporales</taxon>
        <taxon>Massarineae</taxon>
        <taxon>Didymosphaeriaceae</taxon>
        <taxon>Pseudopithomyces</taxon>
    </lineage>
</organism>
<evidence type="ECO:0000256" key="4">
    <source>
        <dbReference type="SAM" id="Phobius"/>
    </source>
</evidence>
<comment type="caution">
    <text evidence="6">The sequence shown here is derived from an EMBL/GenBank/DDBJ whole genome shotgun (WGS) entry which is preliminary data.</text>
</comment>
<dbReference type="AlphaFoldDB" id="A0AAN6M4Z1"/>
<dbReference type="InterPro" id="IPR051218">
    <property type="entry name" value="Sec_MonoDiacylglyc_Lipase"/>
</dbReference>
<dbReference type="Proteomes" id="UP001280581">
    <property type="component" value="Unassembled WGS sequence"/>
</dbReference>
<keyword evidence="4" id="KW-1133">Transmembrane helix</keyword>
<comment type="similarity">
    <text evidence="1">Belongs to the AB hydrolase superfamily. Lipase family. Class 3 subfamily.</text>
</comment>
<dbReference type="InterPro" id="IPR002921">
    <property type="entry name" value="Fungal_lipase-type"/>
</dbReference>
<evidence type="ECO:0000313" key="6">
    <source>
        <dbReference type="EMBL" id="KAK3214211.1"/>
    </source>
</evidence>
<comment type="catalytic activity">
    <reaction evidence="3">
        <text>a monoacylglycerol + H2O = glycerol + a fatty acid + H(+)</text>
        <dbReference type="Rhea" id="RHEA:15245"/>
        <dbReference type="ChEBI" id="CHEBI:15377"/>
        <dbReference type="ChEBI" id="CHEBI:15378"/>
        <dbReference type="ChEBI" id="CHEBI:17408"/>
        <dbReference type="ChEBI" id="CHEBI:17754"/>
        <dbReference type="ChEBI" id="CHEBI:28868"/>
    </reaction>
</comment>
<keyword evidence="4" id="KW-0812">Transmembrane</keyword>
<name>A0AAN6M4Z1_9PLEO</name>
<feature type="domain" description="Fungal lipase-type" evidence="5">
    <location>
        <begin position="204"/>
        <end position="343"/>
    </location>
</feature>
<evidence type="ECO:0000256" key="2">
    <source>
        <dbReference type="ARBA" id="ARBA00047591"/>
    </source>
</evidence>
<evidence type="ECO:0000259" key="5">
    <source>
        <dbReference type="Pfam" id="PF01764"/>
    </source>
</evidence>
<protein>
    <recommendedName>
        <fullName evidence="5">Fungal lipase-type domain-containing protein</fullName>
    </recommendedName>
</protein>
<dbReference type="PANTHER" id="PTHR45856">
    <property type="entry name" value="ALPHA/BETA-HYDROLASES SUPERFAMILY PROTEIN"/>
    <property type="match status" value="1"/>
</dbReference>
<dbReference type="InterPro" id="IPR029058">
    <property type="entry name" value="AB_hydrolase_fold"/>
</dbReference>
<proteinExistence type="inferred from homology"/>
<evidence type="ECO:0000313" key="7">
    <source>
        <dbReference type="Proteomes" id="UP001280581"/>
    </source>
</evidence>
<accession>A0AAN6M4Z1</accession>
<evidence type="ECO:0000256" key="1">
    <source>
        <dbReference type="ARBA" id="ARBA00043996"/>
    </source>
</evidence>
<dbReference type="Pfam" id="PF01764">
    <property type="entry name" value="Lipase_3"/>
    <property type="match status" value="1"/>
</dbReference>
<gene>
    <name evidence="6" type="ORF">GRF29_28g2348214</name>
</gene>
<keyword evidence="4" id="KW-0472">Membrane</keyword>
<comment type="catalytic activity">
    <reaction evidence="2">
        <text>a diacylglycerol + H2O = a monoacylglycerol + a fatty acid + H(+)</text>
        <dbReference type="Rhea" id="RHEA:32731"/>
        <dbReference type="ChEBI" id="CHEBI:15377"/>
        <dbReference type="ChEBI" id="CHEBI:15378"/>
        <dbReference type="ChEBI" id="CHEBI:17408"/>
        <dbReference type="ChEBI" id="CHEBI:18035"/>
        <dbReference type="ChEBI" id="CHEBI:28868"/>
    </reaction>
</comment>
<keyword evidence="7" id="KW-1185">Reference proteome</keyword>
<reference evidence="6 7" key="1">
    <citation type="submission" date="2021-02" db="EMBL/GenBank/DDBJ databases">
        <title>Genome assembly of Pseudopithomyces chartarum.</title>
        <authorList>
            <person name="Jauregui R."/>
            <person name="Singh J."/>
            <person name="Voisey C."/>
        </authorList>
    </citation>
    <scope>NUCLEOTIDE SEQUENCE [LARGE SCALE GENOMIC DNA]</scope>
    <source>
        <strain evidence="6 7">AGR01</strain>
    </source>
</reference>
<sequence length="482" mass="54890">MDQSTLQSDSQIIKLCARLAKFAYTSGNPESELSSRADNDRVAKTALLKELQFPNTALGSVIDFQRYYSHSWFIPKPLQPRWFRSYAYFCHIKGEAADRIIVGFRGTWNNTTGSGEWFDESEAALQKSRVSKFFTWVTKKLTPSSKYGFSDFYYDATVIRIPYWEGTVWKWYAYWGSLILERTWFAPKFFACPRTVAQDWLTRANSQQNGLGGGHVHLGFWSLWASPEGFGGYCRKGDILRETSVMDSVRRALEKTEGRKTEVCVVGHSLGGAVSSFAALDIAKELRKHPNATMYHVTFGSPPVGTVAFAEYFESQVYAKESELDRHHSWSISHEQDLIPQCFSWCASQPYLGRLRWWSDWSCVGKRRLITRLRTQEPSVATEGSDGIGIIEKYKLGIAGLGALAILYGSSLLAIPTSGAWYFLNWCYYKRKETPPKNSGCPYNNITPSLVENVGLEYHSLQRYIDLMETEDDLEKLWSSEP</sequence>
<evidence type="ECO:0000256" key="3">
    <source>
        <dbReference type="ARBA" id="ARBA00048461"/>
    </source>
</evidence>